<proteinExistence type="predicted"/>
<feature type="transmembrane region" description="Helical" evidence="1">
    <location>
        <begin position="22"/>
        <end position="47"/>
    </location>
</feature>
<sequence length="49" mass="5355">MATIEIVKGDGSEAPRRWSARFGWLVGIWAVSTAAFFIGASLLHLLVPR</sequence>
<keyword evidence="1" id="KW-0812">Transmembrane</keyword>
<protein>
    <submittedName>
        <fullName evidence="2">DUF2474 domain-containing protein</fullName>
    </submittedName>
</protein>
<dbReference type="Proteomes" id="UP001176960">
    <property type="component" value="Unassembled WGS sequence"/>
</dbReference>
<dbReference type="RefSeq" id="WP_289842401.1">
    <property type="nucleotide sequence ID" value="NZ_CATKSH010000001.1"/>
</dbReference>
<evidence type="ECO:0000256" key="1">
    <source>
        <dbReference type="SAM" id="Phobius"/>
    </source>
</evidence>
<keyword evidence="1" id="KW-0472">Membrane</keyword>
<keyword evidence="1" id="KW-1133">Transmembrane helix</keyword>
<dbReference type="Pfam" id="PF10617">
    <property type="entry name" value="DUF2474"/>
    <property type="match status" value="1"/>
</dbReference>
<dbReference type="EMBL" id="CATKSH010000001">
    <property type="protein sequence ID" value="CAI9119277.1"/>
    <property type="molecule type" value="Genomic_DNA"/>
</dbReference>
<comment type="caution">
    <text evidence="2">The sequence shown here is derived from an EMBL/GenBank/DDBJ whole genome shotgun (WGS) entry which is preliminary data.</text>
</comment>
<gene>
    <name evidence="2" type="ORF">LMG32879_000090</name>
</gene>
<evidence type="ECO:0000313" key="3">
    <source>
        <dbReference type="Proteomes" id="UP001176960"/>
    </source>
</evidence>
<evidence type="ECO:0000313" key="2">
    <source>
        <dbReference type="EMBL" id="CAI9119277.1"/>
    </source>
</evidence>
<keyword evidence="3" id="KW-1185">Reference proteome</keyword>
<dbReference type="InterPro" id="IPR018895">
    <property type="entry name" value="DUF2474"/>
</dbReference>
<dbReference type="AlphaFoldDB" id="A0AA35V939"/>
<accession>A0AA35V939</accession>
<name>A0AA35V939_9PROT</name>
<reference evidence="2" key="1">
    <citation type="submission" date="2023-03" db="EMBL/GenBank/DDBJ databases">
        <authorList>
            <person name="Cleenwerck I."/>
        </authorList>
    </citation>
    <scope>NUCLEOTIDE SEQUENCE</scope>
    <source>
        <strain evidence="2">LMG 32879</strain>
    </source>
</reference>
<organism evidence="2 3">
    <name type="scientific">Brytella acorum</name>
    <dbReference type="NCBI Taxonomy" id="2959299"/>
    <lineage>
        <taxon>Bacteria</taxon>
        <taxon>Pseudomonadati</taxon>
        <taxon>Pseudomonadota</taxon>
        <taxon>Alphaproteobacteria</taxon>
        <taxon>Acetobacterales</taxon>
        <taxon>Acetobacteraceae</taxon>
        <taxon>Brytella</taxon>
    </lineage>
</organism>